<evidence type="ECO:0000313" key="3">
    <source>
        <dbReference type="Proteomes" id="UP000253759"/>
    </source>
</evidence>
<dbReference type="RefSeq" id="WP_114644269.1">
    <property type="nucleotide sequence ID" value="NZ_QQNH01000001.1"/>
</dbReference>
<name>A0A369W997_9HYPH</name>
<keyword evidence="1" id="KW-0812">Transmembrane</keyword>
<feature type="transmembrane region" description="Helical" evidence="1">
    <location>
        <begin position="17"/>
        <end position="38"/>
    </location>
</feature>
<keyword evidence="1" id="KW-0472">Membrane</keyword>
<dbReference type="OrthoDB" id="1523552at2"/>
<gene>
    <name evidence="2" type="ORF">DVH29_00955</name>
</gene>
<dbReference type="InterPro" id="IPR010865">
    <property type="entry name" value="DUF1499"/>
</dbReference>
<keyword evidence="1" id="KW-1133">Transmembrane helix</keyword>
<feature type="transmembrane region" description="Helical" evidence="1">
    <location>
        <begin position="81"/>
        <end position="102"/>
    </location>
</feature>
<dbReference type="Pfam" id="PF07386">
    <property type="entry name" value="DUF1499"/>
    <property type="match status" value="1"/>
</dbReference>
<sequence length="270" mass="28713">MRILVRTSRLAIWGRRLALFGFAVLLVSTGLHMFGQIASPVFEIALVIGTAIGALAFALGVAAYVTLWVSGDKGWGPASVGVFLGLVCLGPALAALAFARLYPSSADVTTAVDDPPRLVMAAPDAPQIDPESILQSFPNLITRIYQIPPEALFVLAQDLLRANGWTVLGIAEPSQVDNRVTVNALRRSLLGWENEIAFRVAASPMGAQIDLRSASLGPVYHDLGDNGRAIEAFLLALDDRVNAYIRDNLAMADDEPIAVPGSSGEEPQAQ</sequence>
<proteinExistence type="predicted"/>
<organism evidence="2 3">
    <name type="scientific">Pelagibacterium lacus</name>
    <dbReference type="NCBI Taxonomy" id="2282655"/>
    <lineage>
        <taxon>Bacteria</taxon>
        <taxon>Pseudomonadati</taxon>
        <taxon>Pseudomonadota</taxon>
        <taxon>Alphaproteobacteria</taxon>
        <taxon>Hyphomicrobiales</taxon>
        <taxon>Devosiaceae</taxon>
        <taxon>Pelagibacterium</taxon>
    </lineage>
</organism>
<accession>A0A369W997</accession>
<dbReference type="AlphaFoldDB" id="A0A369W997"/>
<evidence type="ECO:0000313" key="2">
    <source>
        <dbReference type="EMBL" id="RDE10549.1"/>
    </source>
</evidence>
<feature type="transmembrane region" description="Helical" evidence="1">
    <location>
        <begin position="44"/>
        <end position="69"/>
    </location>
</feature>
<reference evidence="3" key="1">
    <citation type="submission" date="2018-07" db="EMBL/GenBank/DDBJ databases">
        <authorList>
            <person name="Liu B.-T."/>
            <person name="Du Z."/>
        </authorList>
    </citation>
    <scope>NUCLEOTIDE SEQUENCE [LARGE SCALE GENOMIC DNA]</scope>
    <source>
        <strain evidence="3">XYN52</strain>
    </source>
</reference>
<protein>
    <submittedName>
        <fullName evidence="2">DUF1499 domain-containing protein</fullName>
    </submittedName>
</protein>
<dbReference type="Proteomes" id="UP000253759">
    <property type="component" value="Unassembled WGS sequence"/>
</dbReference>
<dbReference type="EMBL" id="QQNH01000001">
    <property type="protein sequence ID" value="RDE10549.1"/>
    <property type="molecule type" value="Genomic_DNA"/>
</dbReference>
<comment type="caution">
    <text evidence="2">The sequence shown here is derived from an EMBL/GenBank/DDBJ whole genome shotgun (WGS) entry which is preliminary data.</text>
</comment>
<evidence type="ECO:0000256" key="1">
    <source>
        <dbReference type="SAM" id="Phobius"/>
    </source>
</evidence>
<keyword evidence="3" id="KW-1185">Reference proteome</keyword>